<keyword evidence="6" id="KW-1185">Reference proteome</keyword>
<name>A0ABY7B5E8_9PSEU</name>
<dbReference type="InterPro" id="IPR041698">
    <property type="entry name" value="Methyltransf_25"/>
</dbReference>
<dbReference type="Proteomes" id="UP001163203">
    <property type="component" value="Chromosome"/>
</dbReference>
<accession>A0ABY7B5E8</accession>
<dbReference type="PANTHER" id="PTHR43464:SF19">
    <property type="entry name" value="UBIQUINONE BIOSYNTHESIS O-METHYLTRANSFERASE, MITOCHONDRIAL"/>
    <property type="match status" value="1"/>
</dbReference>
<evidence type="ECO:0000313" key="6">
    <source>
        <dbReference type="Proteomes" id="UP001163203"/>
    </source>
</evidence>
<sequence length="236" mass="26017">MSTPDAPGIDFDQVYQGKPVVGAAGLVPWDIGEPQPALVELEHDGEIRGEVLDVGCGLAENALFLASRGYRVTGVDFAPTAVERARERARARGLTAEFTVGDATRLDGFDNQFDTVLDSALYHCLSDEQQPGYAAALHRACRPGATLHLFCLREQMVLPGPRAIGEENLRTTFGRGWRITRLRPASYTTAFTRQVMEEIREALPEPPDPAALDEIPTDDRGRYRMPVWQLTATRLP</sequence>
<dbReference type="RefSeq" id="WP_268757648.1">
    <property type="nucleotide sequence ID" value="NZ_CP113836.1"/>
</dbReference>
<evidence type="ECO:0000313" key="5">
    <source>
        <dbReference type="EMBL" id="WAL67549.1"/>
    </source>
</evidence>
<evidence type="ECO:0000256" key="3">
    <source>
        <dbReference type="ARBA" id="ARBA00022691"/>
    </source>
</evidence>
<feature type="domain" description="Methyltransferase" evidence="4">
    <location>
        <begin position="51"/>
        <end position="144"/>
    </location>
</feature>
<protein>
    <submittedName>
        <fullName evidence="5">Class I SAM-dependent methyltransferase</fullName>
    </submittedName>
</protein>
<keyword evidence="1 5" id="KW-0489">Methyltransferase</keyword>
<evidence type="ECO:0000256" key="2">
    <source>
        <dbReference type="ARBA" id="ARBA00022679"/>
    </source>
</evidence>
<reference evidence="5" key="1">
    <citation type="submission" date="2022-11" db="EMBL/GenBank/DDBJ databases">
        <authorList>
            <person name="Mo P."/>
        </authorList>
    </citation>
    <scope>NUCLEOTIDE SEQUENCE</scope>
    <source>
        <strain evidence="5">HUAS 11-8</strain>
    </source>
</reference>
<evidence type="ECO:0000259" key="4">
    <source>
        <dbReference type="Pfam" id="PF13649"/>
    </source>
</evidence>
<dbReference type="GO" id="GO:0008168">
    <property type="term" value="F:methyltransferase activity"/>
    <property type="evidence" value="ECO:0007669"/>
    <property type="project" value="UniProtKB-KW"/>
</dbReference>
<dbReference type="GO" id="GO:0032259">
    <property type="term" value="P:methylation"/>
    <property type="evidence" value="ECO:0007669"/>
    <property type="project" value="UniProtKB-KW"/>
</dbReference>
<dbReference type="Pfam" id="PF13649">
    <property type="entry name" value="Methyltransf_25"/>
    <property type="match status" value="1"/>
</dbReference>
<dbReference type="PANTHER" id="PTHR43464">
    <property type="entry name" value="METHYLTRANSFERASE"/>
    <property type="match status" value="1"/>
</dbReference>
<dbReference type="InterPro" id="IPR029063">
    <property type="entry name" value="SAM-dependent_MTases_sf"/>
</dbReference>
<proteinExistence type="predicted"/>
<gene>
    <name evidence="5" type="ORF">ORV05_07145</name>
</gene>
<dbReference type="SUPFAM" id="SSF53335">
    <property type="entry name" value="S-adenosyl-L-methionine-dependent methyltransferases"/>
    <property type="match status" value="1"/>
</dbReference>
<dbReference type="Gene3D" id="3.40.50.150">
    <property type="entry name" value="Vaccinia Virus protein VP39"/>
    <property type="match status" value="1"/>
</dbReference>
<evidence type="ECO:0000256" key="1">
    <source>
        <dbReference type="ARBA" id="ARBA00022603"/>
    </source>
</evidence>
<keyword evidence="3" id="KW-0949">S-adenosyl-L-methionine</keyword>
<keyword evidence="2" id="KW-0808">Transferase</keyword>
<dbReference type="EMBL" id="CP113836">
    <property type="protein sequence ID" value="WAL67549.1"/>
    <property type="molecule type" value="Genomic_DNA"/>
</dbReference>
<organism evidence="5 6">
    <name type="scientific">Amycolatopsis cynarae</name>
    <dbReference type="NCBI Taxonomy" id="2995223"/>
    <lineage>
        <taxon>Bacteria</taxon>
        <taxon>Bacillati</taxon>
        <taxon>Actinomycetota</taxon>
        <taxon>Actinomycetes</taxon>
        <taxon>Pseudonocardiales</taxon>
        <taxon>Pseudonocardiaceae</taxon>
        <taxon>Amycolatopsis</taxon>
    </lineage>
</organism>
<dbReference type="CDD" id="cd02440">
    <property type="entry name" value="AdoMet_MTases"/>
    <property type="match status" value="1"/>
</dbReference>